<comment type="caution">
    <text evidence="2">The sequence shown here is derived from an EMBL/GenBank/DDBJ whole genome shotgun (WGS) entry which is preliminary data.</text>
</comment>
<reference evidence="2" key="1">
    <citation type="journal article" date="2014" name="Int. J. Syst. Evol. Microbiol.">
        <title>Complete genome sequence of Corynebacterium casei LMG S-19264T (=DSM 44701T), isolated from a smear-ripened cheese.</title>
        <authorList>
            <consortium name="US DOE Joint Genome Institute (JGI-PGF)"/>
            <person name="Walter F."/>
            <person name="Albersmeier A."/>
            <person name="Kalinowski J."/>
            <person name="Ruckert C."/>
        </authorList>
    </citation>
    <scope>NUCLEOTIDE SEQUENCE</scope>
    <source>
        <strain evidence="2">VKM Ac-1069</strain>
    </source>
</reference>
<dbReference type="EMBL" id="BSFQ01000016">
    <property type="protein sequence ID" value="GLL12806.1"/>
    <property type="molecule type" value="Genomic_DNA"/>
</dbReference>
<feature type="compositionally biased region" description="Basic and acidic residues" evidence="1">
    <location>
        <begin position="146"/>
        <end position="158"/>
    </location>
</feature>
<proteinExistence type="predicted"/>
<accession>A0A9W6NXM3</accession>
<dbReference type="Proteomes" id="UP001143463">
    <property type="component" value="Unassembled WGS sequence"/>
</dbReference>
<organism evidence="2 3">
    <name type="scientific">Pseudonocardia halophobica</name>
    <dbReference type="NCBI Taxonomy" id="29401"/>
    <lineage>
        <taxon>Bacteria</taxon>
        <taxon>Bacillati</taxon>
        <taxon>Actinomycetota</taxon>
        <taxon>Actinomycetes</taxon>
        <taxon>Pseudonocardiales</taxon>
        <taxon>Pseudonocardiaceae</taxon>
        <taxon>Pseudonocardia</taxon>
    </lineage>
</organism>
<dbReference type="AlphaFoldDB" id="A0A9W6NXM3"/>
<reference evidence="2" key="2">
    <citation type="submission" date="2023-01" db="EMBL/GenBank/DDBJ databases">
        <authorList>
            <person name="Sun Q."/>
            <person name="Evtushenko L."/>
        </authorList>
    </citation>
    <scope>NUCLEOTIDE SEQUENCE</scope>
    <source>
        <strain evidence="2">VKM Ac-1069</strain>
    </source>
</reference>
<feature type="region of interest" description="Disordered" evidence="1">
    <location>
        <begin position="133"/>
        <end position="158"/>
    </location>
</feature>
<name>A0A9W6NXM3_9PSEU</name>
<sequence length="158" mass="17443">MPRSQPEPPPPRLSRYWNGYVSACEDSVARFRRIVSAIPASPAREWLARIATQLDTELGAVRRLATVGDSIEPAWWWVSEAPAKRISQRLDEARSSFADAVAQAATIAEQAALDPAHADVTAQLEVLAQQASELALGPAPAEPEPEEPRRRWGRRREA</sequence>
<gene>
    <name evidence="2" type="ORF">GCM10017577_39470</name>
</gene>
<protein>
    <submittedName>
        <fullName evidence="2">Uncharacterized protein</fullName>
    </submittedName>
</protein>
<evidence type="ECO:0000256" key="1">
    <source>
        <dbReference type="SAM" id="MobiDB-lite"/>
    </source>
</evidence>
<keyword evidence="3" id="KW-1185">Reference proteome</keyword>
<evidence type="ECO:0000313" key="2">
    <source>
        <dbReference type="EMBL" id="GLL12806.1"/>
    </source>
</evidence>
<dbReference type="RefSeq" id="WP_037047223.1">
    <property type="nucleotide sequence ID" value="NZ_BAAAUZ010000049.1"/>
</dbReference>
<evidence type="ECO:0000313" key="3">
    <source>
        <dbReference type="Proteomes" id="UP001143463"/>
    </source>
</evidence>